<dbReference type="EMBL" id="JACHHT010000001">
    <property type="protein sequence ID" value="MBB6521251.1"/>
    <property type="molecule type" value="Genomic_DNA"/>
</dbReference>
<comment type="caution">
    <text evidence="2">The sequence shown here is derived from an EMBL/GenBank/DDBJ whole genome shotgun (WGS) entry which is preliminary data.</text>
</comment>
<dbReference type="Pfam" id="PF03203">
    <property type="entry name" value="MerC"/>
    <property type="match status" value="1"/>
</dbReference>
<accession>A0A7X0MV15</accession>
<dbReference type="GO" id="GO:0016020">
    <property type="term" value="C:membrane"/>
    <property type="evidence" value="ECO:0007669"/>
    <property type="project" value="InterPro"/>
</dbReference>
<evidence type="ECO:0000313" key="2">
    <source>
        <dbReference type="EMBL" id="MBB6521251.1"/>
    </source>
</evidence>
<dbReference type="InterPro" id="IPR004891">
    <property type="entry name" value="Mercury-R_MerC"/>
</dbReference>
<evidence type="ECO:0000256" key="1">
    <source>
        <dbReference type="SAM" id="Phobius"/>
    </source>
</evidence>
<keyword evidence="1" id="KW-1133">Transmembrane helix</keyword>
<evidence type="ECO:0008006" key="4">
    <source>
        <dbReference type="Google" id="ProtNLM"/>
    </source>
</evidence>
<dbReference type="GO" id="GO:0015097">
    <property type="term" value="F:mercury ion transmembrane transporter activity"/>
    <property type="evidence" value="ECO:0007669"/>
    <property type="project" value="InterPro"/>
</dbReference>
<dbReference type="AlphaFoldDB" id="A0A7X0MV15"/>
<keyword evidence="1" id="KW-0812">Transmembrane</keyword>
<feature type="transmembrane region" description="Helical" evidence="1">
    <location>
        <begin position="49"/>
        <end position="67"/>
    </location>
</feature>
<feature type="transmembrane region" description="Helical" evidence="1">
    <location>
        <begin position="74"/>
        <end position="93"/>
    </location>
</feature>
<keyword evidence="3" id="KW-1185">Reference proteome</keyword>
<feature type="transmembrane region" description="Helical" evidence="1">
    <location>
        <begin position="99"/>
        <end position="117"/>
    </location>
</feature>
<sequence length="133" mass="14576">MNISSGLGDKLAISLSALCAIHCLAAPVLLVLLPSLAGLALLDEEFHRWLIFAVIPCSILSLGLGCRQHRKLSVLFYGAVGIFLMLTLLVLGHEYLGETLERVLSLIASLLIAAAHWQNYRLCQKRESDCHCH</sequence>
<proteinExistence type="predicted"/>
<dbReference type="Proteomes" id="UP000528457">
    <property type="component" value="Unassembled WGS sequence"/>
</dbReference>
<name>A0A7X0MV15_9GAMM</name>
<protein>
    <recommendedName>
        <fullName evidence="4">MerC domain-containing protein</fullName>
    </recommendedName>
</protein>
<evidence type="ECO:0000313" key="3">
    <source>
        <dbReference type="Proteomes" id="UP000528457"/>
    </source>
</evidence>
<keyword evidence="1" id="KW-0472">Membrane</keyword>
<reference evidence="2 3" key="1">
    <citation type="submission" date="2020-08" db="EMBL/GenBank/DDBJ databases">
        <title>Genomic Encyclopedia of Type Strains, Phase IV (KMG-IV): sequencing the most valuable type-strain genomes for metagenomic binning, comparative biology and taxonomic classification.</title>
        <authorList>
            <person name="Goeker M."/>
        </authorList>
    </citation>
    <scope>NUCLEOTIDE SEQUENCE [LARGE SCALE GENOMIC DNA]</scope>
    <source>
        <strain evidence="2 3">DSM 22368</strain>
    </source>
</reference>
<dbReference type="RefSeq" id="WP_166849020.1">
    <property type="nucleotide sequence ID" value="NZ_JAAONY010000001.1"/>
</dbReference>
<gene>
    <name evidence="2" type="ORF">HNR48_001529</name>
</gene>
<organism evidence="2 3">
    <name type="scientific">Pseudoteredinibacter isoporae</name>
    <dbReference type="NCBI Taxonomy" id="570281"/>
    <lineage>
        <taxon>Bacteria</taxon>
        <taxon>Pseudomonadati</taxon>
        <taxon>Pseudomonadota</taxon>
        <taxon>Gammaproteobacteria</taxon>
        <taxon>Cellvibrionales</taxon>
        <taxon>Cellvibrionaceae</taxon>
        <taxon>Pseudoteredinibacter</taxon>
    </lineage>
</organism>
<dbReference type="InParanoid" id="A0A7X0MV15"/>